<reference evidence="3" key="2">
    <citation type="submission" date="2015-03" db="EMBL/GenBank/DDBJ databases">
        <authorList>
            <consortium name="Pathogen Informatics"/>
            <person name="Murphy D."/>
        </authorList>
    </citation>
    <scope>NUCLEOTIDE SEQUENCE</scope>
    <source>
        <strain evidence="3">N09902308</strain>
    </source>
</reference>
<evidence type="ECO:0000313" key="5">
    <source>
        <dbReference type="Proteomes" id="UP000039021"/>
    </source>
</evidence>
<evidence type="ECO:0000313" key="3">
    <source>
        <dbReference type="EMBL" id="COX76700.1"/>
    </source>
</evidence>
<proteinExistence type="predicted"/>
<dbReference type="EMBL" id="CSAE01000826">
    <property type="protein sequence ID" value="COW97102.1"/>
    <property type="molecule type" value="Genomic_DNA"/>
</dbReference>
<accession>A0A0U0STJ6</accession>
<sequence>MSRATRVAPESKVMPAASYSDLRCPAPSPSSKRPSARVATPAASRAVSTGWRKSLLSTNVPVCSRCVAIAAAVAPANGETEGTRWSGKASTSNPAASTACAKARIWVPARGNGAANPKRSRRVW</sequence>
<evidence type="ECO:0000313" key="4">
    <source>
        <dbReference type="Proteomes" id="UP000038802"/>
    </source>
</evidence>
<dbReference type="Proteomes" id="UP000039021">
    <property type="component" value="Unassembled WGS sequence"/>
</dbReference>
<name>A0A0U0STJ6_MYCTX</name>
<evidence type="ECO:0000256" key="1">
    <source>
        <dbReference type="SAM" id="MobiDB-lite"/>
    </source>
</evidence>
<dbReference type="AlphaFoldDB" id="A0A0U0STJ6"/>
<protein>
    <submittedName>
        <fullName evidence="2">Uncharacterized protein</fullName>
    </submittedName>
</protein>
<evidence type="ECO:0000313" key="2">
    <source>
        <dbReference type="EMBL" id="COW97102.1"/>
    </source>
</evidence>
<gene>
    <name evidence="2" type="ORF">ERS007703_04546</name>
    <name evidence="3" type="ORF">ERS007739_01699</name>
</gene>
<reference evidence="4 5" key="3">
    <citation type="submission" date="2015-03" db="EMBL/GenBank/DDBJ databases">
        <authorList>
            <consortium name="Pathogen Informatics"/>
        </authorList>
    </citation>
    <scope>NUCLEOTIDE SEQUENCE [LARGE SCALE GENOMIC DNA]</scope>
    <source>
        <strain evidence="4">K00500041</strain>
        <strain evidence="5">N09902308</strain>
    </source>
</reference>
<dbReference type="Proteomes" id="UP000038802">
    <property type="component" value="Unassembled WGS sequence"/>
</dbReference>
<reference evidence="2" key="1">
    <citation type="submission" date="2015-03" db="EMBL/GenBank/DDBJ databases">
        <authorList>
            <person name="Murphy D."/>
        </authorList>
    </citation>
    <scope>NUCLEOTIDE SEQUENCE [LARGE SCALE GENOMIC DNA]</scope>
    <source>
        <strain evidence="2">K00500041</strain>
    </source>
</reference>
<organism evidence="2 4">
    <name type="scientific">Mycobacterium tuberculosis</name>
    <dbReference type="NCBI Taxonomy" id="1773"/>
    <lineage>
        <taxon>Bacteria</taxon>
        <taxon>Bacillati</taxon>
        <taxon>Actinomycetota</taxon>
        <taxon>Actinomycetes</taxon>
        <taxon>Mycobacteriales</taxon>
        <taxon>Mycobacteriaceae</taxon>
        <taxon>Mycobacterium</taxon>
        <taxon>Mycobacterium tuberculosis complex</taxon>
    </lineage>
</organism>
<feature type="region of interest" description="Disordered" evidence="1">
    <location>
        <begin position="1"/>
        <end position="40"/>
    </location>
</feature>
<dbReference type="EMBL" id="CSBK01000690">
    <property type="protein sequence ID" value="COX76700.1"/>
    <property type="molecule type" value="Genomic_DNA"/>
</dbReference>